<dbReference type="Proteomes" id="UP000522365">
    <property type="component" value="Unassembled WGS sequence"/>
</dbReference>
<dbReference type="EMBL" id="JACDUK010000001">
    <property type="protein sequence ID" value="MBA2852658.1"/>
    <property type="molecule type" value="Genomic_DNA"/>
</dbReference>
<sequence length="84" mass="10055">MSKTGFVSLIDQNEFIEWLKSKKYSYITIANWVERARILARKGLLNMPENELENEFWEGCSKCTKKTYLSAHRRYWEFKNSVVV</sequence>
<organism evidence="1 2">
    <name type="scientific">Methanococcus maripaludis</name>
    <name type="common">Methanococcus deltae</name>
    <dbReference type="NCBI Taxonomy" id="39152"/>
    <lineage>
        <taxon>Archaea</taxon>
        <taxon>Methanobacteriati</taxon>
        <taxon>Methanobacteriota</taxon>
        <taxon>Methanomada group</taxon>
        <taxon>Methanococci</taxon>
        <taxon>Methanococcales</taxon>
        <taxon>Methanococcaceae</taxon>
        <taxon>Methanococcus</taxon>
    </lineage>
</organism>
<dbReference type="AlphaFoldDB" id="A0A7J9NY75"/>
<protein>
    <submittedName>
        <fullName evidence="1">Phage antirepressor YoqD-like protein</fullName>
    </submittedName>
</protein>
<comment type="caution">
    <text evidence="1">The sequence shown here is derived from an EMBL/GenBank/DDBJ whole genome shotgun (WGS) entry which is preliminary data.</text>
</comment>
<evidence type="ECO:0000313" key="1">
    <source>
        <dbReference type="EMBL" id="MBA2852658.1"/>
    </source>
</evidence>
<reference evidence="1 2" key="1">
    <citation type="submission" date="2020-07" db="EMBL/GenBank/DDBJ databases">
        <title>Genomic Encyclopedia of Type Strains, Phase IV (KMG-V): Genome sequencing to study the core and pangenomes of soil and plant-associated prokaryotes.</title>
        <authorList>
            <person name="Whitman W."/>
        </authorList>
    </citation>
    <scope>NUCLEOTIDE SEQUENCE [LARGE SCALE GENOMIC DNA]</scope>
    <source>
        <strain evidence="1 2">S1</strain>
    </source>
</reference>
<name>A0A7J9NY75_METMI</name>
<proteinExistence type="predicted"/>
<accession>A0A7J9NY75</accession>
<evidence type="ECO:0000313" key="2">
    <source>
        <dbReference type="Proteomes" id="UP000522365"/>
    </source>
</evidence>
<gene>
    <name evidence="1" type="ORF">HNP89_000595</name>
</gene>
<dbReference type="RefSeq" id="WP_181503898.1">
    <property type="nucleotide sequence ID" value="NZ_JACDUK010000001.1"/>
</dbReference>